<comment type="caution">
    <text evidence="2">The sequence shown here is derived from an EMBL/GenBank/DDBJ whole genome shotgun (WGS) entry which is preliminary data.</text>
</comment>
<evidence type="ECO:0000313" key="3">
    <source>
        <dbReference type="Proteomes" id="UP000092993"/>
    </source>
</evidence>
<sequence>MTPASVPTVTIHIPLPHDNHTNIWYRALEIPVHRLSHFSNSPLRWLCYLGFALTASKGKLCESDRPEGDEYITHLTTFRSCEDDDPVISDIDDIRNGLLVNSILYNYLHKTVAFLQTPNFILSPRHVDPENTSDALCIYSHDFQETDNELLHKAIGHGKPLRLPQSLDSWPSHTIFATIYGAVALKTWPVQAFVDEIRKRWKGRPGVHNNRDGGLGTLQEEQDIQAARLAARQQQIIERAKNRAPEQDEDIDMVDIIMMLRQHDEQQRQSLAQEQATTRSRDKVEEWLRDSAAA</sequence>
<organism evidence="2 3">
    <name type="scientific">Grifola frondosa</name>
    <name type="common">Maitake</name>
    <name type="synonym">Polyporus frondosus</name>
    <dbReference type="NCBI Taxonomy" id="5627"/>
    <lineage>
        <taxon>Eukaryota</taxon>
        <taxon>Fungi</taxon>
        <taxon>Dikarya</taxon>
        <taxon>Basidiomycota</taxon>
        <taxon>Agaricomycotina</taxon>
        <taxon>Agaricomycetes</taxon>
        <taxon>Polyporales</taxon>
        <taxon>Grifolaceae</taxon>
        <taxon>Grifola</taxon>
    </lineage>
</organism>
<evidence type="ECO:0000313" key="2">
    <source>
        <dbReference type="EMBL" id="OBZ67713.1"/>
    </source>
</evidence>
<proteinExistence type="predicted"/>
<feature type="region of interest" description="Disordered" evidence="1">
    <location>
        <begin position="265"/>
        <end position="294"/>
    </location>
</feature>
<feature type="compositionally biased region" description="Polar residues" evidence="1">
    <location>
        <begin position="268"/>
        <end position="278"/>
    </location>
</feature>
<reference evidence="2 3" key="1">
    <citation type="submission" date="2016-03" db="EMBL/GenBank/DDBJ databases">
        <title>Whole genome sequencing of Grifola frondosa 9006-11.</title>
        <authorList>
            <person name="Min B."/>
            <person name="Park H."/>
            <person name="Kim J.-G."/>
            <person name="Cho H."/>
            <person name="Oh Y.-L."/>
            <person name="Kong W.-S."/>
            <person name="Choi I.-G."/>
        </authorList>
    </citation>
    <scope>NUCLEOTIDE SEQUENCE [LARGE SCALE GENOMIC DNA]</scope>
    <source>
        <strain evidence="2 3">9006-11</strain>
    </source>
</reference>
<dbReference type="AlphaFoldDB" id="A0A1C7LSJ8"/>
<accession>A0A1C7LSJ8</accession>
<dbReference type="Proteomes" id="UP000092993">
    <property type="component" value="Unassembled WGS sequence"/>
</dbReference>
<protein>
    <recommendedName>
        <fullName evidence="4">HNH nuclease domain-containing protein</fullName>
    </recommendedName>
</protein>
<feature type="compositionally biased region" description="Basic and acidic residues" evidence="1">
    <location>
        <begin position="279"/>
        <end position="294"/>
    </location>
</feature>
<dbReference type="OrthoDB" id="2803682at2759"/>
<dbReference type="OMA" id="WITALEI"/>
<name>A0A1C7LSJ8_GRIFR</name>
<evidence type="ECO:0008006" key="4">
    <source>
        <dbReference type="Google" id="ProtNLM"/>
    </source>
</evidence>
<gene>
    <name evidence="2" type="ORF">A0H81_12342</name>
</gene>
<dbReference type="EMBL" id="LUGG01000023">
    <property type="protein sequence ID" value="OBZ67713.1"/>
    <property type="molecule type" value="Genomic_DNA"/>
</dbReference>
<evidence type="ECO:0000256" key="1">
    <source>
        <dbReference type="SAM" id="MobiDB-lite"/>
    </source>
</evidence>
<keyword evidence="3" id="KW-1185">Reference proteome</keyword>